<dbReference type="Proteomes" id="UP000628984">
    <property type="component" value="Unassembled WGS sequence"/>
</dbReference>
<dbReference type="Pfam" id="PF13455">
    <property type="entry name" value="MUG113"/>
    <property type="match status" value="1"/>
</dbReference>
<accession>A0A918IZ75</accession>
<reference evidence="1" key="1">
    <citation type="journal article" date="2014" name="Int. J. Syst. Evol. Microbiol.">
        <title>Complete genome sequence of Corynebacterium casei LMG S-19264T (=DSM 44701T), isolated from a smear-ripened cheese.</title>
        <authorList>
            <consortium name="US DOE Joint Genome Institute (JGI-PGF)"/>
            <person name="Walter F."/>
            <person name="Albersmeier A."/>
            <person name="Kalinowski J."/>
            <person name="Ruckert C."/>
        </authorList>
    </citation>
    <scope>NUCLEOTIDE SEQUENCE</scope>
    <source>
        <strain evidence="1">KCTC 23714</strain>
    </source>
</reference>
<protein>
    <recommendedName>
        <fullName evidence="3">GIY-YIG domain-containing protein</fullName>
    </recommendedName>
</protein>
<organism evidence="1 2">
    <name type="scientific">Gemmobacter lanyuensis</name>
    <dbReference type="NCBI Taxonomy" id="1054497"/>
    <lineage>
        <taxon>Bacteria</taxon>
        <taxon>Pseudomonadati</taxon>
        <taxon>Pseudomonadota</taxon>
        <taxon>Alphaproteobacteria</taxon>
        <taxon>Rhodobacterales</taxon>
        <taxon>Paracoccaceae</taxon>
        <taxon>Gemmobacter</taxon>
    </lineage>
</organism>
<keyword evidence="2" id="KW-1185">Reference proteome</keyword>
<comment type="caution">
    <text evidence="1">The sequence shown here is derived from an EMBL/GenBank/DDBJ whole genome shotgun (WGS) entry which is preliminary data.</text>
</comment>
<gene>
    <name evidence="1" type="ORF">GCM10011452_30540</name>
</gene>
<evidence type="ECO:0000313" key="2">
    <source>
        <dbReference type="Proteomes" id="UP000628984"/>
    </source>
</evidence>
<reference evidence="1" key="2">
    <citation type="submission" date="2020-09" db="EMBL/GenBank/DDBJ databases">
        <authorList>
            <person name="Sun Q."/>
            <person name="Kim S."/>
        </authorList>
    </citation>
    <scope>NUCLEOTIDE SEQUENCE</scope>
    <source>
        <strain evidence="1">KCTC 23714</strain>
    </source>
</reference>
<sequence length="288" mass="33330">MAYKMRNANFPEIGKIGQTNGNAFVRLARSPWAKEFGRTSHADRRVDMVLVCLDITAKVVETTLHKAFSKQQVSLGWGREWFKLDFNSFYEKILEWTEKLDVQIWLEPQKPFLPEYFTSADNGHALITAIKRDNPIGTFFGLGKPKYLSKLSGKYTVVSDVWLQVRFRFPKGDLPQPYFELPFGLDVGGDSYLINELGKVEPNEFDMIPDLMHVGRRLECRDPKQKLHQVEFIGNIGDYEIDPTNDEWEVAGKIYRVTFSSLVRISESFQRDRNGKWERSGSKIDTLY</sequence>
<evidence type="ECO:0000313" key="1">
    <source>
        <dbReference type="EMBL" id="GGW40021.1"/>
    </source>
</evidence>
<dbReference type="AlphaFoldDB" id="A0A918IZ75"/>
<dbReference type="EMBL" id="BMYQ01000011">
    <property type="protein sequence ID" value="GGW40021.1"/>
    <property type="molecule type" value="Genomic_DNA"/>
</dbReference>
<evidence type="ECO:0008006" key="3">
    <source>
        <dbReference type="Google" id="ProtNLM"/>
    </source>
</evidence>
<name>A0A918IZ75_9RHOB</name>
<proteinExistence type="predicted"/>